<organism evidence="1 2">
    <name type="scientific">Ephemerocybe angulata</name>
    <dbReference type="NCBI Taxonomy" id="980116"/>
    <lineage>
        <taxon>Eukaryota</taxon>
        <taxon>Fungi</taxon>
        <taxon>Dikarya</taxon>
        <taxon>Basidiomycota</taxon>
        <taxon>Agaricomycotina</taxon>
        <taxon>Agaricomycetes</taxon>
        <taxon>Agaricomycetidae</taxon>
        <taxon>Agaricales</taxon>
        <taxon>Agaricineae</taxon>
        <taxon>Psathyrellaceae</taxon>
        <taxon>Ephemerocybe</taxon>
    </lineage>
</organism>
<dbReference type="EMBL" id="JACGCI010000012">
    <property type="protein sequence ID" value="KAF6760616.1"/>
    <property type="molecule type" value="Genomic_DNA"/>
</dbReference>
<reference evidence="1 2" key="1">
    <citation type="submission" date="2020-07" db="EMBL/GenBank/DDBJ databases">
        <title>Comparative genomics of pyrophilous fungi reveals a link between fire events and developmental genes.</title>
        <authorList>
            <consortium name="DOE Joint Genome Institute"/>
            <person name="Steindorff A.S."/>
            <person name="Carver A."/>
            <person name="Calhoun S."/>
            <person name="Stillman K."/>
            <person name="Liu H."/>
            <person name="Lipzen A."/>
            <person name="Pangilinan J."/>
            <person name="Labutti K."/>
            <person name="Bruns T.D."/>
            <person name="Grigoriev I.V."/>
        </authorList>
    </citation>
    <scope>NUCLEOTIDE SEQUENCE [LARGE SCALE GENOMIC DNA]</scope>
    <source>
        <strain evidence="1 2">CBS 144469</strain>
    </source>
</reference>
<protein>
    <submittedName>
        <fullName evidence="1">Uncharacterized protein</fullName>
    </submittedName>
</protein>
<sequence>MSDLFRSEKAPSDWTSDFLESLNIRMQPVTGKEFGFPSDLPSLDHMDHDLVTASGSDTNPNQAPGTAATLMKLVIATGAGATRETSIDVAIQRVLEDAGFESAISGTTVNGHWPTPLMMSGQLLHGLTDVCVLSRKDAFLILPVENKTISNPTPTPDVEAQLTAQAISIFQTHNKHLADAGLPTLSTMRIPCIRMSGTTPTFYIIPVTRKLSDTLATDPCTRPQTPTMVLKHEITHLYPGWNREEGMRDPGFREVALKSFVAFKGLAQACWRDMDQDDSLLHLYDAVSS</sequence>
<dbReference type="OrthoDB" id="3253976at2759"/>
<evidence type="ECO:0000313" key="2">
    <source>
        <dbReference type="Proteomes" id="UP000521943"/>
    </source>
</evidence>
<proteinExistence type="predicted"/>
<evidence type="ECO:0000313" key="1">
    <source>
        <dbReference type="EMBL" id="KAF6760616.1"/>
    </source>
</evidence>
<gene>
    <name evidence="1" type="ORF">DFP72DRAFT_1003842</name>
</gene>
<dbReference type="Proteomes" id="UP000521943">
    <property type="component" value="Unassembled WGS sequence"/>
</dbReference>
<keyword evidence="2" id="KW-1185">Reference proteome</keyword>
<comment type="caution">
    <text evidence="1">The sequence shown here is derived from an EMBL/GenBank/DDBJ whole genome shotgun (WGS) entry which is preliminary data.</text>
</comment>
<accession>A0A8H6I849</accession>
<dbReference type="AlphaFoldDB" id="A0A8H6I849"/>
<name>A0A8H6I849_9AGAR</name>